<evidence type="ECO:0000313" key="2">
    <source>
        <dbReference type="Proteomes" id="UP000610459"/>
    </source>
</evidence>
<accession>A0ACC5PWS2</accession>
<proteinExistence type="predicted"/>
<evidence type="ECO:0000313" key="1">
    <source>
        <dbReference type="EMBL" id="MBD8129152.1"/>
    </source>
</evidence>
<comment type="caution">
    <text evidence="1">The sequence shown here is derived from an EMBL/GenBank/DDBJ whole genome shotgun (WGS) entry which is preliminary data.</text>
</comment>
<dbReference type="EMBL" id="JACYNR010000038">
    <property type="protein sequence ID" value="MBD8129152.1"/>
    <property type="molecule type" value="Genomic_DNA"/>
</dbReference>
<keyword evidence="2" id="KW-1185">Reference proteome</keyword>
<protein>
    <submittedName>
        <fullName evidence="1">Uncharacterized protein</fullName>
    </submittedName>
</protein>
<organism evidence="1 2">
    <name type="scientific">Enterobacter agglomerans</name>
    <name type="common">Erwinia herbicola</name>
    <name type="synonym">Pantoea agglomerans</name>
    <dbReference type="NCBI Taxonomy" id="549"/>
    <lineage>
        <taxon>Bacteria</taxon>
        <taxon>Pseudomonadati</taxon>
        <taxon>Pseudomonadota</taxon>
        <taxon>Gammaproteobacteria</taxon>
        <taxon>Enterobacterales</taxon>
        <taxon>Erwiniaceae</taxon>
        <taxon>Pantoea</taxon>
        <taxon>Pantoea agglomerans group</taxon>
    </lineage>
</organism>
<dbReference type="Proteomes" id="UP000610459">
    <property type="component" value="Unassembled WGS sequence"/>
</dbReference>
<gene>
    <name evidence="1" type="ORF">IFT41_23945</name>
</gene>
<reference evidence="1 2" key="1">
    <citation type="journal article" date="2020" name="FEMS Microbiol. Ecol.">
        <title>Temporal dynamics of bacterial communities during seed development and maturation.</title>
        <authorList>
            <person name="Chesneau G."/>
            <person name="Torres-Cortes G."/>
            <person name="Briand M."/>
            <person name="Darrasse A."/>
            <person name="Preveaux A."/>
            <person name="Marais C."/>
            <person name="Jacques M.A."/>
            <person name="Shade A."/>
            <person name="Barret M."/>
        </authorList>
    </citation>
    <scope>NUCLEOTIDE SEQUENCE [LARGE SCALE GENOMIC DNA]</scope>
    <source>
        <strain evidence="1 2">CFBP13709</strain>
    </source>
</reference>
<name>A0ACC5PWS2_ENTAG</name>
<sequence>MVKSKLLKVKRWVNLNEAAQRLSLALDEQVNALELLELALDGELVLSVKLPFDKKFLARKIIEKHTPMLEYHKGMFKFQNEFFGKHFIEGSDAYVKAEMDYLITQHKLFLDGYAGEEMPDEFNNFDCYCNSIKNVEWDYGDIEYLDDNIFELSMLGAEEIDVMWLIRQNKGEDLEELTNLNGVVLRDRNGSLYNLQEKFDEVFIKNLEEINTESKDENSLIRYSRKFRVDPRHYFPAGTLPAGSEIGMSPANMSKFEAKLLESDSSFPDEQLLLTMGSILKEITTSGAKKWTQGALATAISEKKIINLSERTINGIFSEANKRLKSIS</sequence>